<gene>
    <name evidence="2" type="ORF">BsIDN1_44240</name>
</gene>
<dbReference type="InterPro" id="IPR011624">
    <property type="entry name" value="Metal-dep_PHydrolase_7TM_extra"/>
</dbReference>
<organism evidence="2 3">
    <name type="scientific">Bacillus safensis</name>
    <dbReference type="NCBI Taxonomy" id="561879"/>
    <lineage>
        <taxon>Bacteria</taxon>
        <taxon>Bacillati</taxon>
        <taxon>Bacillota</taxon>
        <taxon>Bacilli</taxon>
        <taxon>Bacillales</taxon>
        <taxon>Bacillaceae</taxon>
        <taxon>Bacillus</taxon>
    </lineage>
</organism>
<protein>
    <recommendedName>
        <fullName evidence="1">Metal-dependent phosphohydrolase 7TM extracellular domain-containing protein</fullName>
    </recommendedName>
</protein>
<dbReference type="Pfam" id="PF07697">
    <property type="entry name" value="7TMR-HDED"/>
    <property type="match status" value="1"/>
</dbReference>
<evidence type="ECO:0000313" key="2">
    <source>
        <dbReference type="EMBL" id="BBP90806.1"/>
    </source>
</evidence>
<evidence type="ECO:0000313" key="3">
    <source>
        <dbReference type="Proteomes" id="UP000464658"/>
    </source>
</evidence>
<dbReference type="AlphaFoldDB" id="A0A5S9MGR5"/>
<proteinExistence type="predicted"/>
<reference evidence="2 3" key="1">
    <citation type="submission" date="2019-12" db="EMBL/GenBank/DDBJ databases">
        <title>Full genome sequence of a Bacillus safensis strain isolated from commercially available natto in Indonesia.</title>
        <authorList>
            <person name="Yoshida M."/>
            <person name="Uomi M."/>
            <person name="Waturangi D."/>
            <person name="Ekaputri J.J."/>
            <person name="Setiamarga D.H.E."/>
        </authorList>
    </citation>
    <scope>NUCLEOTIDE SEQUENCE [LARGE SCALE GENOMIC DNA]</scope>
    <source>
        <strain evidence="2 3">IDN1</strain>
    </source>
</reference>
<feature type="domain" description="Metal-dependent phosphohydrolase 7TM extracellular" evidence="1">
    <location>
        <begin position="3"/>
        <end position="46"/>
    </location>
</feature>
<dbReference type="Proteomes" id="UP000464658">
    <property type="component" value="Chromosome"/>
</dbReference>
<sequence length="50" mass="5556">MRKKTVKTELKNNSIPSKYLNAAKEIGEFAIIPNYVFDPVATEKKKTGSG</sequence>
<dbReference type="EMBL" id="AP021906">
    <property type="protein sequence ID" value="BBP90806.1"/>
    <property type="molecule type" value="Genomic_DNA"/>
</dbReference>
<name>A0A5S9MGR5_BACIA</name>
<accession>A0A5S9MGR5</accession>
<evidence type="ECO:0000259" key="1">
    <source>
        <dbReference type="Pfam" id="PF07697"/>
    </source>
</evidence>